<comment type="caution">
    <text evidence="3">The sequence shown here is derived from an EMBL/GenBank/DDBJ whole genome shotgun (WGS) entry which is preliminary data.</text>
</comment>
<protein>
    <submittedName>
        <fullName evidence="3">Nucleoside recognition</fullName>
    </submittedName>
</protein>
<dbReference type="PANTHER" id="PTHR38139:SF1">
    <property type="entry name" value="NUCLEOSIDE TRANSPORTER_FEOB GTPASE GATE DOMAIN-CONTAINING PROTEIN"/>
    <property type="match status" value="1"/>
</dbReference>
<organism evidence="3 4">
    <name type="scientific">Candidatus Argoarchaeum ethanivorans</name>
    <dbReference type="NCBI Taxonomy" id="2608793"/>
    <lineage>
        <taxon>Archaea</taxon>
        <taxon>Methanobacteriati</taxon>
        <taxon>Methanobacteriota</taxon>
        <taxon>Stenosarchaea group</taxon>
        <taxon>Methanomicrobia</taxon>
        <taxon>Methanosarcinales</taxon>
        <taxon>Methanosarcinales incertae sedis</taxon>
        <taxon>GOM Arc I cluster</taxon>
        <taxon>Candidatus Argoarchaeum</taxon>
    </lineage>
</organism>
<reference evidence="3" key="1">
    <citation type="submission" date="2020-10" db="EMBL/GenBank/DDBJ databases">
        <authorList>
            <person name="Hahn C.J."/>
            <person name="Laso-Perez R."/>
            <person name="Vulcano F."/>
            <person name="Vaziourakis K.-M."/>
            <person name="Stokke R."/>
            <person name="Steen I.H."/>
            <person name="Teske A."/>
            <person name="Boetius A."/>
            <person name="Liebeke M."/>
            <person name="Amann R."/>
            <person name="Knittel K."/>
        </authorList>
    </citation>
    <scope>NUCLEOTIDE SEQUENCE</scope>
    <source>
        <strain evidence="3">Gfbio:e3339647-f889-4370-9287-4fb5cb688e4c:AG393N10_GoMArc1</strain>
    </source>
</reference>
<feature type="transmembrane region" description="Helical" evidence="1">
    <location>
        <begin position="220"/>
        <end position="241"/>
    </location>
</feature>
<evidence type="ECO:0000259" key="2">
    <source>
        <dbReference type="Pfam" id="PF07670"/>
    </source>
</evidence>
<dbReference type="EMBL" id="CAJHIM010000004">
    <property type="protein sequence ID" value="CAD6491185.1"/>
    <property type="molecule type" value="Genomic_DNA"/>
</dbReference>
<feature type="transmembrane region" description="Helical" evidence="1">
    <location>
        <begin position="6"/>
        <end position="24"/>
    </location>
</feature>
<dbReference type="PANTHER" id="PTHR38139">
    <property type="entry name" value="GATE DOMAIN-CONTAINING PROTEIN"/>
    <property type="match status" value="1"/>
</dbReference>
<feature type="transmembrane region" description="Helical" evidence="1">
    <location>
        <begin position="175"/>
        <end position="194"/>
    </location>
</feature>
<keyword evidence="1" id="KW-0812">Transmembrane</keyword>
<evidence type="ECO:0000313" key="3">
    <source>
        <dbReference type="EMBL" id="CAD6491185.1"/>
    </source>
</evidence>
<dbReference type="Pfam" id="PF07670">
    <property type="entry name" value="Gate"/>
    <property type="match status" value="1"/>
</dbReference>
<evidence type="ECO:0000313" key="4">
    <source>
        <dbReference type="Proteomes" id="UP000637195"/>
    </source>
</evidence>
<keyword evidence="1" id="KW-0472">Membrane</keyword>
<dbReference type="Proteomes" id="UP000637195">
    <property type="component" value="Unassembled WGS sequence"/>
</dbReference>
<dbReference type="InterPro" id="IPR011642">
    <property type="entry name" value="Gate_dom"/>
</dbReference>
<feature type="transmembrane region" description="Helical" evidence="1">
    <location>
        <begin position="105"/>
        <end position="128"/>
    </location>
</feature>
<dbReference type="AlphaFoldDB" id="A0A811T8Q0"/>
<name>A0A811T8Q0_9EURY</name>
<evidence type="ECO:0000256" key="1">
    <source>
        <dbReference type="SAM" id="Phobius"/>
    </source>
</evidence>
<dbReference type="InterPro" id="IPR038880">
    <property type="entry name" value="MJ0871-like"/>
</dbReference>
<feature type="transmembrane region" description="Helical" evidence="1">
    <location>
        <begin position="288"/>
        <end position="308"/>
    </location>
</feature>
<keyword evidence="1" id="KW-1133">Transmembrane helix</keyword>
<accession>A0A811T8Q0</accession>
<feature type="transmembrane region" description="Helical" evidence="1">
    <location>
        <begin position="253"/>
        <end position="276"/>
    </location>
</feature>
<gene>
    <name evidence="3" type="ORF">ANIMEMIM_00096</name>
</gene>
<proteinExistence type="predicted"/>
<feature type="domain" description="Nucleoside transporter/FeoB GTPase Gate" evidence="2">
    <location>
        <begin position="177"/>
        <end position="280"/>
    </location>
</feature>
<sequence length="309" mass="33875">MLYQYLLKSILFIIIGVVFANILVETNITAKLNFLIKPLCRASNLPDGAIVAVLTCLLDSTAGKAALAELYRNKRIREDETITLVVLCTLPTVLGESLFRVHAPIALVFLGPVLGSIYVGLNILSALMQAAAAVSYNRIKVHPHRNQTIDQPLPQIKTQINKEIIKKGIKNSAKTLRKIMPILILTTTIIWALIQTNNLSYITKIFTPFLSCIQLPGESITALAAQFIHFSAGYAVIGSLLAQDLITQKQALLTLLIGSMVVITMIYIKYSIAMYIGLFGKLGIKITLINYSASMLAKTLIIIGVMCVF</sequence>